<evidence type="ECO:0000256" key="7">
    <source>
        <dbReference type="ARBA" id="ARBA00035179"/>
    </source>
</evidence>
<proteinExistence type="inferred from homology"/>
<comment type="subcellular location">
    <subcellularLocation>
        <location evidence="1">Mitochondrion</location>
    </subcellularLocation>
</comment>
<comment type="similarity">
    <text evidence="6">Belongs to the mitochondrion-specific ribosomal protein mL54 family.</text>
</comment>
<evidence type="ECO:0000256" key="3">
    <source>
        <dbReference type="ARBA" id="ARBA00022980"/>
    </source>
</evidence>
<evidence type="ECO:0000313" key="9">
    <source>
        <dbReference type="EMBL" id="THH11848.1"/>
    </source>
</evidence>
<comment type="caution">
    <text evidence="9">The sequence shown here is derived from an EMBL/GenBank/DDBJ whole genome shotgun (WGS) entry which is preliminary data.</text>
</comment>
<keyword evidence="2" id="KW-0809">Transit peptide</keyword>
<keyword evidence="5" id="KW-0687">Ribonucleoprotein</keyword>
<sequence>MRPISSICRAALKRFVSANTVKHIRSFAASGAASSTKVTDKSQSKESTPLSCCPENTSLIGLNHLKNQPPVLAMKDEEYPPWLWGLLKPKVYPDDGPGGRGDKMRLRAANRKQIKEKNFLKTQ</sequence>
<dbReference type="Pfam" id="PF08561">
    <property type="entry name" value="Ribosomal_L37"/>
    <property type="match status" value="1"/>
</dbReference>
<dbReference type="EMBL" id="SGPK01000007">
    <property type="protein sequence ID" value="THH11848.1"/>
    <property type="molecule type" value="Genomic_DNA"/>
</dbReference>
<keyword evidence="3" id="KW-0689">Ribosomal protein</keyword>
<evidence type="ECO:0000256" key="1">
    <source>
        <dbReference type="ARBA" id="ARBA00004173"/>
    </source>
</evidence>
<organism evidence="9 10">
    <name type="scientific">Phellinidium pouzarii</name>
    <dbReference type="NCBI Taxonomy" id="167371"/>
    <lineage>
        <taxon>Eukaryota</taxon>
        <taxon>Fungi</taxon>
        <taxon>Dikarya</taxon>
        <taxon>Basidiomycota</taxon>
        <taxon>Agaricomycotina</taxon>
        <taxon>Agaricomycetes</taxon>
        <taxon>Hymenochaetales</taxon>
        <taxon>Hymenochaetaceae</taxon>
        <taxon>Phellinidium</taxon>
    </lineage>
</organism>
<protein>
    <recommendedName>
        <fullName evidence="7">Large ribosomal subunit protein mL54</fullName>
    </recommendedName>
</protein>
<dbReference type="OrthoDB" id="10252718at2759"/>
<feature type="region of interest" description="Disordered" evidence="8">
    <location>
        <begin position="30"/>
        <end position="50"/>
    </location>
</feature>
<gene>
    <name evidence="9" type="ORF">EW145_g387</name>
</gene>
<evidence type="ECO:0000256" key="2">
    <source>
        <dbReference type="ARBA" id="ARBA00022946"/>
    </source>
</evidence>
<dbReference type="PANTHER" id="PTHR28595:SF1">
    <property type="entry name" value="LARGE RIBOSOMAL SUBUNIT PROTEIN ML54"/>
    <property type="match status" value="1"/>
</dbReference>
<dbReference type="AlphaFoldDB" id="A0A4S4LKC9"/>
<dbReference type="Proteomes" id="UP000308199">
    <property type="component" value="Unassembled WGS sequence"/>
</dbReference>
<dbReference type="GO" id="GO:0005762">
    <property type="term" value="C:mitochondrial large ribosomal subunit"/>
    <property type="evidence" value="ECO:0007669"/>
    <property type="project" value="TreeGrafter"/>
</dbReference>
<reference evidence="9 10" key="1">
    <citation type="submission" date="2019-02" db="EMBL/GenBank/DDBJ databases">
        <title>Genome sequencing of the rare red list fungi Phellinidium pouzarii.</title>
        <authorList>
            <person name="Buettner E."/>
            <person name="Kellner H."/>
        </authorList>
    </citation>
    <scope>NUCLEOTIDE SEQUENCE [LARGE SCALE GENOMIC DNA]</scope>
    <source>
        <strain evidence="9 10">DSM 108285</strain>
    </source>
</reference>
<dbReference type="GO" id="GO:0003735">
    <property type="term" value="F:structural constituent of ribosome"/>
    <property type="evidence" value="ECO:0007669"/>
    <property type="project" value="TreeGrafter"/>
</dbReference>
<evidence type="ECO:0000256" key="5">
    <source>
        <dbReference type="ARBA" id="ARBA00023274"/>
    </source>
</evidence>
<accession>A0A4S4LKC9</accession>
<dbReference type="PANTHER" id="PTHR28595">
    <property type="entry name" value="39S RIBOSOMAL PROTEIN L54, MITOCHONDRIAL"/>
    <property type="match status" value="1"/>
</dbReference>
<evidence type="ECO:0000313" key="10">
    <source>
        <dbReference type="Proteomes" id="UP000308199"/>
    </source>
</evidence>
<evidence type="ECO:0000256" key="4">
    <source>
        <dbReference type="ARBA" id="ARBA00023128"/>
    </source>
</evidence>
<evidence type="ECO:0000256" key="8">
    <source>
        <dbReference type="SAM" id="MobiDB-lite"/>
    </source>
</evidence>
<keyword evidence="10" id="KW-1185">Reference proteome</keyword>
<name>A0A4S4LKC9_9AGAM</name>
<dbReference type="InterPro" id="IPR013870">
    <property type="entry name" value="Ribosomal_mL54"/>
</dbReference>
<keyword evidence="4" id="KW-0496">Mitochondrion</keyword>
<evidence type="ECO:0000256" key="6">
    <source>
        <dbReference type="ARBA" id="ARBA00033752"/>
    </source>
</evidence>